<accession>A0A0E0P582</accession>
<dbReference type="HOGENOM" id="CLU_2137597_0_0_1"/>
<evidence type="ECO:0000313" key="2">
    <source>
        <dbReference type="EnsemblPlants" id="ORUFI04G02870.1"/>
    </source>
</evidence>
<dbReference type="STRING" id="4529.A0A0E0P582"/>
<feature type="compositionally biased region" description="Acidic residues" evidence="1">
    <location>
        <begin position="17"/>
        <end position="27"/>
    </location>
</feature>
<proteinExistence type="predicted"/>
<keyword evidence="3" id="KW-1185">Reference proteome</keyword>
<name>A0A0E0P582_ORYRU</name>
<dbReference type="Gramene" id="ORUFI04G02870.1">
    <property type="protein sequence ID" value="ORUFI04G02870.1"/>
    <property type="gene ID" value="ORUFI04G02870"/>
</dbReference>
<sequence length="113" mass="13050">MAPMHKSRLGKAPIVIDSDDSDDDDQEHDSTKFDDFILGMQRKLIVQDVMKELMSKSYVLPKPHKANLQTAWDKFVCSPMDFRTFKTVFPPVPRQNLRSNFLVLAKQPSNERV</sequence>
<reference evidence="2" key="2">
    <citation type="submission" date="2015-06" db="UniProtKB">
        <authorList>
            <consortium name="EnsemblPlants"/>
        </authorList>
    </citation>
    <scope>IDENTIFICATION</scope>
</reference>
<evidence type="ECO:0000313" key="3">
    <source>
        <dbReference type="Proteomes" id="UP000008022"/>
    </source>
</evidence>
<dbReference type="Proteomes" id="UP000008022">
    <property type="component" value="Unassembled WGS sequence"/>
</dbReference>
<evidence type="ECO:0000256" key="1">
    <source>
        <dbReference type="SAM" id="MobiDB-lite"/>
    </source>
</evidence>
<dbReference type="EnsemblPlants" id="ORUFI04G02870.1">
    <property type="protein sequence ID" value="ORUFI04G02870.1"/>
    <property type="gene ID" value="ORUFI04G02870"/>
</dbReference>
<protein>
    <submittedName>
        <fullName evidence="2">Uncharacterized protein</fullName>
    </submittedName>
</protein>
<organism evidence="2 3">
    <name type="scientific">Oryza rufipogon</name>
    <name type="common">Brownbeard rice</name>
    <name type="synonym">Asian wild rice</name>
    <dbReference type="NCBI Taxonomy" id="4529"/>
    <lineage>
        <taxon>Eukaryota</taxon>
        <taxon>Viridiplantae</taxon>
        <taxon>Streptophyta</taxon>
        <taxon>Embryophyta</taxon>
        <taxon>Tracheophyta</taxon>
        <taxon>Spermatophyta</taxon>
        <taxon>Magnoliopsida</taxon>
        <taxon>Liliopsida</taxon>
        <taxon>Poales</taxon>
        <taxon>Poaceae</taxon>
        <taxon>BOP clade</taxon>
        <taxon>Oryzoideae</taxon>
        <taxon>Oryzeae</taxon>
        <taxon>Oryzinae</taxon>
        <taxon>Oryza</taxon>
    </lineage>
</organism>
<reference evidence="3" key="1">
    <citation type="submission" date="2013-06" db="EMBL/GenBank/DDBJ databases">
        <authorList>
            <person name="Zhao Q."/>
        </authorList>
    </citation>
    <scope>NUCLEOTIDE SEQUENCE</scope>
    <source>
        <strain evidence="3">cv. W1943</strain>
    </source>
</reference>
<feature type="region of interest" description="Disordered" evidence="1">
    <location>
        <begin position="1"/>
        <end position="30"/>
    </location>
</feature>
<dbReference type="AlphaFoldDB" id="A0A0E0P582"/>